<organism evidence="6 7">
    <name type="scientific">Butyricimonas virosa</name>
    <dbReference type="NCBI Taxonomy" id="544645"/>
    <lineage>
        <taxon>Bacteria</taxon>
        <taxon>Pseudomonadati</taxon>
        <taxon>Bacteroidota</taxon>
        <taxon>Bacteroidia</taxon>
        <taxon>Bacteroidales</taxon>
        <taxon>Odoribacteraceae</taxon>
        <taxon>Butyricimonas</taxon>
    </lineage>
</organism>
<reference evidence="6 7" key="1">
    <citation type="submission" date="2018-08" db="EMBL/GenBank/DDBJ databases">
        <title>A genome reference for cultivated species of the human gut microbiota.</title>
        <authorList>
            <person name="Zou Y."/>
            <person name="Xue W."/>
            <person name="Luo G."/>
        </authorList>
    </citation>
    <scope>NUCLEOTIDE SEQUENCE [LARGE SCALE GENOMIC DNA]</scope>
    <source>
        <strain evidence="6 7">AF14-49</strain>
    </source>
</reference>
<dbReference type="Proteomes" id="UP000283589">
    <property type="component" value="Unassembled WGS sequence"/>
</dbReference>
<dbReference type="Gene3D" id="3.40.30.10">
    <property type="entry name" value="Glutaredoxin"/>
    <property type="match status" value="1"/>
</dbReference>
<dbReference type="GO" id="GO:0030313">
    <property type="term" value="C:cell envelope"/>
    <property type="evidence" value="ECO:0007669"/>
    <property type="project" value="UniProtKB-SubCell"/>
</dbReference>
<dbReference type="EMBL" id="QRZA01000045">
    <property type="protein sequence ID" value="RGV30893.1"/>
    <property type="molecule type" value="Genomic_DNA"/>
</dbReference>
<dbReference type="PANTHER" id="PTHR42852:SF6">
    <property type="entry name" value="THIOL:DISULFIDE INTERCHANGE PROTEIN DSBE"/>
    <property type="match status" value="1"/>
</dbReference>
<evidence type="ECO:0000256" key="4">
    <source>
        <dbReference type="ARBA" id="ARBA00023284"/>
    </source>
</evidence>
<proteinExistence type="predicted"/>
<dbReference type="GO" id="GO:0016209">
    <property type="term" value="F:antioxidant activity"/>
    <property type="evidence" value="ECO:0007669"/>
    <property type="project" value="InterPro"/>
</dbReference>
<dbReference type="GO" id="GO:0017004">
    <property type="term" value="P:cytochrome complex assembly"/>
    <property type="evidence" value="ECO:0007669"/>
    <property type="project" value="UniProtKB-KW"/>
</dbReference>
<evidence type="ECO:0000313" key="6">
    <source>
        <dbReference type="EMBL" id="RGV30893.1"/>
    </source>
</evidence>
<comment type="subcellular location">
    <subcellularLocation>
        <location evidence="1">Cell envelope</location>
    </subcellularLocation>
</comment>
<dbReference type="InterPro" id="IPR000866">
    <property type="entry name" value="AhpC/TSA"/>
</dbReference>
<dbReference type="InterPro" id="IPR013766">
    <property type="entry name" value="Thioredoxin_domain"/>
</dbReference>
<evidence type="ECO:0000256" key="1">
    <source>
        <dbReference type="ARBA" id="ARBA00004196"/>
    </source>
</evidence>
<dbReference type="CDD" id="cd02966">
    <property type="entry name" value="TlpA_like_family"/>
    <property type="match status" value="1"/>
</dbReference>
<dbReference type="AlphaFoldDB" id="A0A412WUH0"/>
<sequence>MMGKLGGIVLILMLLMWCCNTRKTVVEFNLIGSSGIQPELMVNGEEREIEVDDSGYAKLMLTGDEHGYATLKYGKDRLPLFIEGGTTLQIYIYGDHAKGNIRFEGDGSPKNSYLNSQVMKNLSVDYELNAPEFLGQLKDLIQEQFHYLDTMGFDAAFTEMERNRIKFSTYKALENYPLYHAWSTGNTDYQLDTAYLSCIKKLIKEDEKLLVLKEYQEGMASLVSLISTYHMKELDAYKQVMAQFDYVIHHLTNETLVEFLIDHYAYAYLLGVGIDEHIDDVLRVYDFYVKDPALRKRFQEIYDRCAKIVPGSPAFDFMFTDIAGQAVELEDFRGKYLFINVWTTWGVPCRYENLAWEKLEKEFEDENIVFVAVSCDNDRAVWEKRVRENPKGEVQLYMGSDRSFMDFYMIRGIPRFILIAPDGRIINSDMSRPSDPETAKALRAYLKEK</sequence>
<accession>A0A412WUH0</accession>
<dbReference type="Pfam" id="PF00578">
    <property type="entry name" value="AhpC-TSA"/>
    <property type="match status" value="1"/>
</dbReference>
<evidence type="ECO:0000313" key="7">
    <source>
        <dbReference type="Proteomes" id="UP000283589"/>
    </source>
</evidence>
<keyword evidence="3" id="KW-1015">Disulfide bond</keyword>
<dbReference type="GO" id="GO:0016491">
    <property type="term" value="F:oxidoreductase activity"/>
    <property type="evidence" value="ECO:0007669"/>
    <property type="project" value="InterPro"/>
</dbReference>
<dbReference type="InterPro" id="IPR036249">
    <property type="entry name" value="Thioredoxin-like_sf"/>
</dbReference>
<dbReference type="SUPFAM" id="SSF52833">
    <property type="entry name" value="Thioredoxin-like"/>
    <property type="match status" value="1"/>
</dbReference>
<evidence type="ECO:0000259" key="5">
    <source>
        <dbReference type="PROSITE" id="PS51352"/>
    </source>
</evidence>
<dbReference type="STRING" id="1121130.GCA_000519105_01438"/>
<dbReference type="PROSITE" id="PS51352">
    <property type="entry name" value="THIOREDOXIN_2"/>
    <property type="match status" value="1"/>
</dbReference>
<dbReference type="PANTHER" id="PTHR42852">
    <property type="entry name" value="THIOL:DISULFIDE INTERCHANGE PROTEIN DSBE"/>
    <property type="match status" value="1"/>
</dbReference>
<comment type="caution">
    <text evidence="6">The sequence shown here is derived from an EMBL/GenBank/DDBJ whole genome shotgun (WGS) entry which is preliminary data.</text>
</comment>
<evidence type="ECO:0000256" key="3">
    <source>
        <dbReference type="ARBA" id="ARBA00023157"/>
    </source>
</evidence>
<protein>
    <submittedName>
        <fullName evidence="6">TlpA family protein disulfide reductase</fullName>
    </submittedName>
</protein>
<feature type="domain" description="Thioredoxin" evidence="5">
    <location>
        <begin position="308"/>
        <end position="449"/>
    </location>
</feature>
<name>A0A412WUH0_9BACT</name>
<keyword evidence="2" id="KW-0201">Cytochrome c-type biogenesis</keyword>
<dbReference type="RefSeq" id="WP_118261541.1">
    <property type="nucleotide sequence ID" value="NZ_CALBWO010000002.1"/>
</dbReference>
<evidence type="ECO:0000256" key="2">
    <source>
        <dbReference type="ARBA" id="ARBA00022748"/>
    </source>
</evidence>
<gene>
    <name evidence="6" type="ORF">DWW18_19510</name>
</gene>
<keyword evidence="4" id="KW-0676">Redox-active center</keyword>
<dbReference type="InterPro" id="IPR050553">
    <property type="entry name" value="Thioredoxin_ResA/DsbE_sf"/>
</dbReference>